<feature type="compositionally biased region" description="Basic and acidic residues" evidence="2">
    <location>
        <begin position="309"/>
        <end position="321"/>
    </location>
</feature>
<dbReference type="PROSITE" id="PS50158">
    <property type="entry name" value="ZF_CCHC"/>
    <property type="match status" value="1"/>
</dbReference>
<feature type="compositionally biased region" description="Basic and acidic residues" evidence="2">
    <location>
        <begin position="136"/>
        <end position="146"/>
    </location>
</feature>
<dbReference type="SMART" id="SM00343">
    <property type="entry name" value="ZnF_C2HC"/>
    <property type="match status" value="2"/>
</dbReference>
<organism evidence="4 5">
    <name type="scientific">Podospora appendiculata</name>
    <dbReference type="NCBI Taxonomy" id="314037"/>
    <lineage>
        <taxon>Eukaryota</taxon>
        <taxon>Fungi</taxon>
        <taxon>Dikarya</taxon>
        <taxon>Ascomycota</taxon>
        <taxon>Pezizomycotina</taxon>
        <taxon>Sordariomycetes</taxon>
        <taxon>Sordariomycetidae</taxon>
        <taxon>Sordariales</taxon>
        <taxon>Podosporaceae</taxon>
        <taxon>Podospora</taxon>
    </lineage>
</organism>
<evidence type="ECO:0000256" key="2">
    <source>
        <dbReference type="SAM" id="MobiDB-lite"/>
    </source>
</evidence>
<keyword evidence="1" id="KW-0863">Zinc-finger</keyword>
<dbReference type="GO" id="GO:0003676">
    <property type="term" value="F:nucleic acid binding"/>
    <property type="evidence" value="ECO:0007669"/>
    <property type="project" value="InterPro"/>
</dbReference>
<keyword evidence="5" id="KW-1185">Reference proteome</keyword>
<dbReference type="Proteomes" id="UP001270362">
    <property type="component" value="Unassembled WGS sequence"/>
</dbReference>
<dbReference type="EMBL" id="JAULSO010000002">
    <property type="protein sequence ID" value="KAK3688397.1"/>
    <property type="molecule type" value="Genomic_DNA"/>
</dbReference>
<keyword evidence="1" id="KW-0862">Zinc</keyword>
<evidence type="ECO:0000259" key="3">
    <source>
        <dbReference type="PROSITE" id="PS50158"/>
    </source>
</evidence>
<evidence type="ECO:0000256" key="1">
    <source>
        <dbReference type="PROSITE-ProRule" id="PRU00047"/>
    </source>
</evidence>
<dbReference type="InterPro" id="IPR001878">
    <property type="entry name" value="Znf_CCHC"/>
</dbReference>
<feature type="region of interest" description="Disordered" evidence="2">
    <location>
        <begin position="449"/>
        <end position="490"/>
    </location>
</feature>
<accession>A0AAE1CCC8</accession>
<protein>
    <recommendedName>
        <fullName evidence="3">CCHC-type domain-containing protein</fullName>
    </recommendedName>
</protein>
<feature type="region of interest" description="Disordered" evidence="2">
    <location>
        <begin position="407"/>
        <end position="428"/>
    </location>
</feature>
<dbReference type="Gene3D" id="4.10.60.10">
    <property type="entry name" value="Zinc finger, CCHC-type"/>
    <property type="match status" value="1"/>
</dbReference>
<proteinExistence type="predicted"/>
<gene>
    <name evidence="4" type="ORF">B0T22DRAFT_439944</name>
</gene>
<feature type="compositionally biased region" description="Polar residues" evidence="2">
    <location>
        <begin position="276"/>
        <end position="287"/>
    </location>
</feature>
<name>A0AAE1CCC8_9PEZI</name>
<feature type="compositionally biased region" description="Basic and acidic residues" evidence="2">
    <location>
        <begin position="336"/>
        <end position="347"/>
    </location>
</feature>
<comment type="caution">
    <text evidence="4">The sequence shown here is derived from an EMBL/GenBank/DDBJ whole genome shotgun (WGS) entry which is preliminary data.</text>
</comment>
<evidence type="ECO:0000313" key="4">
    <source>
        <dbReference type="EMBL" id="KAK3688397.1"/>
    </source>
</evidence>
<feature type="region of interest" description="Disordered" evidence="2">
    <location>
        <begin position="267"/>
        <end position="369"/>
    </location>
</feature>
<keyword evidence="1" id="KW-0479">Metal-binding</keyword>
<evidence type="ECO:0000313" key="5">
    <source>
        <dbReference type="Proteomes" id="UP001270362"/>
    </source>
</evidence>
<feature type="domain" description="CCHC-type" evidence="3">
    <location>
        <begin position="211"/>
        <end position="225"/>
    </location>
</feature>
<dbReference type="AlphaFoldDB" id="A0AAE1CCC8"/>
<sequence>MDHTDRIRQNLELLGVESLGGLSLDELLHEVDESFPLDISKKRILHVFMAWLNERLMVIDNSDEVALKKEISEWCATLRACSYDDQILSNAFNEFQREQAVVEPSSSRRLNFAWLEIRDFLDNHPPPASPLTFDNPKQEPGHPMMHPDRAMLSQQGDHDSGRVVIDLDDWESDSVDHRSWEEEGTEMAASSGSLDHRAVSYGKEPFNGYVCDRCGEPGHKINHCPTNLDPSFDKRPSKTYTCKLCKSRGDHYLSLCPLNDRRDSITQQRRRAFGSRSPNDYSEGQSQKLEKETQFGLGDNSPPYTGKRRNGDRYRPRDSRPRSRSPVLTRTSRPTRVRDYSRERIPEYDPAPTARSIPLHPKGQNEGRLSFFDDCEGVAESPLAERNRRPGQNGGPLELLESWQENIPRPSGNLRDSSSENGEAPEGDAVLSDMTNLEEFIHQHASSIPLPTAEVTSQTTPSPCPAAEEAVDTCGTANRQPPNPSLPGDGQVMEPEQPLPIVLGVTIKSLDRDPPYHSAVLELFKCRENVWVRKIKRNLATDILYEGEIKETLDALTNEVDAHQPAETVNEAGPVNTQERFTMTLDEETATREELSEGVKTENPNRELQDVFVAAHDDEQYPISQPLEPEILAVSAEKLHITPRGAEEAQFESVLTEVGSLQLFEGEPSMDAAQTDSAMDVDENDVSRISDVSSTTVAAQVDTVMTGAEPLRDLQSESRTEASLTDSIMAFDEQGFSRNSDAPETSEKSQADAVVALSEPHERMVGCIADETSDAVMQTDELPT</sequence>
<dbReference type="GO" id="GO:0008270">
    <property type="term" value="F:zinc ion binding"/>
    <property type="evidence" value="ECO:0007669"/>
    <property type="project" value="UniProtKB-KW"/>
</dbReference>
<reference evidence="4" key="1">
    <citation type="journal article" date="2023" name="Mol. Phylogenet. Evol.">
        <title>Genome-scale phylogeny and comparative genomics of the fungal order Sordariales.</title>
        <authorList>
            <person name="Hensen N."/>
            <person name="Bonometti L."/>
            <person name="Westerberg I."/>
            <person name="Brannstrom I.O."/>
            <person name="Guillou S."/>
            <person name="Cros-Aarteil S."/>
            <person name="Calhoun S."/>
            <person name="Haridas S."/>
            <person name="Kuo A."/>
            <person name="Mondo S."/>
            <person name="Pangilinan J."/>
            <person name="Riley R."/>
            <person name="LaButti K."/>
            <person name="Andreopoulos B."/>
            <person name="Lipzen A."/>
            <person name="Chen C."/>
            <person name="Yan M."/>
            <person name="Daum C."/>
            <person name="Ng V."/>
            <person name="Clum A."/>
            <person name="Steindorff A."/>
            <person name="Ohm R.A."/>
            <person name="Martin F."/>
            <person name="Silar P."/>
            <person name="Natvig D.O."/>
            <person name="Lalanne C."/>
            <person name="Gautier V."/>
            <person name="Ament-Velasquez S.L."/>
            <person name="Kruys A."/>
            <person name="Hutchinson M.I."/>
            <person name="Powell A.J."/>
            <person name="Barry K."/>
            <person name="Miller A.N."/>
            <person name="Grigoriev I.V."/>
            <person name="Debuchy R."/>
            <person name="Gladieux P."/>
            <person name="Hiltunen Thoren M."/>
            <person name="Johannesson H."/>
        </authorList>
    </citation>
    <scope>NUCLEOTIDE SEQUENCE</scope>
    <source>
        <strain evidence="4">CBS 314.62</strain>
    </source>
</reference>
<feature type="region of interest" description="Disordered" evidence="2">
    <location>
        <begin position="126"/>
        <end position="146"/>
    </location>
</feature>
<reference evidence="4" key="2">
    <citation type="submission" date="2023-06" db="EMBL/GenBank/DDBJ databases">
        <authorList>
            <consortium name="Lawrence Berkeley National Laboratory"/>
            <person name="Haridas S."/>
            <person name="Hensen N."/>
            <person name="Bonometti L."/>
            <person name="Westerberg I."/>
            <person name="Brannstrom I.O."/>
            <person name="Guillou S."/>
            <person name="Cros-Aarteil S."/>
            <person name="Calhoun S."/>
            <person name="Kuo A."/>
            <person name="Mondo S."/>
            <person name="Pangilinan J."/>
            <person name="Riley R."/>
            <person name="Labutti K."/>
            <person name="Andreopoulos B."/>
            <person name="Lipzen A."/>
            <person name="Chen C."/>
            <person name="Yanf M."/>
            <person name="Daum C."/>
            <person name="Ng V."/>
            <person name="Clum A."/>
            <person name="Steindorff A."/>
            <person name="Ohm R."/>
            <person name="Martin F."/>
            <person name="Silar P."/>
            <person name="Natvig D."/>
            <person name="Lalanne C."/>
            <person name="Gautier V."/>
            <person name="Ament-Velasquez S.L."/>
            <person name="Kruys A."/>
            <person name="Hutchinson M.I."/>
            <person name="Powell A.J."/>
            <person name="Barry K."/>
            <person name="Miller A.N."/>
            <person name="Grigoriev I.V."/>
            <person name="Debuchy R."/>
            <person name="Gladieux P."/>
            <person name="Thoren M.H."/>
            <person name="Johannesson H."/>
        </authorList>
    </citation>
    <scope>NUCLEOTIDE SEQUENCE</scope>
    <source>
        <strain evidence="4">CBS 314.62</strain>
    </source>
</reference>